<sequence length="119" mass="12998">MLFMPHYKNKRSPTDTSECIQRHGKKISDRLSARGAAPKFSFPDDMTLRSYSLGEVAEILGVVGQLSAAVVKRWAGANTGARDRSKTLLYASTDQRTPSLSRFGPSERGSEVLPAQARG</sequence>
<dbReference type="Proteomes" id="UP000183050">
    <property type="component" value="Plasmid unnamed1"/>
</dbReference>
<organism evidence="2 3">
    <name type="scientific">Rhizobium leguminosarum</name>
    <dbReference type="NCBI Taxonomy" id="384"/>
    <lineage>
        <taxon>Bacteria</taxon>
        <taxon>Pseudomonadati</taxon>
        <taxon>Pseudomonadota</taxon>
        <taxon>Alphaproteobacteria</taxon>
        <taxon>Hyphomicrobiales</taxon>
        <taxon>Rhizobiaceae</taxon>
        <taxon>Rhizobium/Agrobacterium group</taxon>
        <taxon>Rhizobium</taxon>
    </lineage>
</organism>
<accession>A0A1L3ZI73</accession>
<evidence type="ECO:0000256" key="1">
    <source>
        <dbReference type="SAM" id="MobiDB-lite"/>
    </source>
</evidence>
<dbReference type="EMBL" id="CP018229">
    <property type="protein sequence ID" value="API55298.1"/>
    <property type="molecule type" value="Genomic_DNA"/>
</dbReference>
<feature type="region of interest" description="Disordered" evidence="1">
    <location>
        <begin position="1"/>
        <end position="21"/>
    </location>
</feature>
<keyword evidence="2" id="KW-0614">Plasmid</keyword>
<evidence type="ECO:0000313" key="3">
    <source>
        <dbReference type="Proteomes" id="UP000183050"/>
    </source>
</evidence>
<feature type="region of interest" description="Disordered" evidence="1">
    <location>
        <begin position="96"/>
        <end position="119"/>
    </location>
</feature>
<reference evidence="2 3" key="1">
    <citation type="submission" date="2016-11" db="EMBL/GenBank/DDBJ databases">
        <title>Rhizobium leguminosarum bv. viciae strain Vaf12 isolated from Vavilovia formosa root nodules from Russia, Dagestan.</title>
        <authorList>
            <person name="Kimeklis A."/>
        </authorList>
    </citation>
    <scope>NUCLEOTIDE SEQUENCE [LARGE SCALE GENOMIC DNA]</scope>
    <source>
        <strain evidence="2 3">Vaf-108</strain>
        <plasmid evidence="3">Plasmid unnamed1</plasmid>
    </source>
</reference>
<dbReference type="AlphaFoldDB" id="A0A1L3ZI73"/>
<name>A0A1L3ZI73_RHILE</name>
<gene>
    <name evidence="2" type="ORF">BMW22_27570</name>
</gene>
<evidence type="ECO:0000313" key="2">
    <source>
        <dbReference type="EMBL" id="API55298.1"/>
    </source>
</evidence>
<proteinExistence type="predicted"/>
<geneLocation type="plasmid" evidence="2">
    <name>unnamed1</name>
</geneLocation>
<protein>
    <submittedName>
        <fullName evidence="2">Uncharacterized protein</fullName>
    </submittedName>
</protein>